<comment type="function">
    <text evidence="9">Catalyzes the phospholipid dependent N-acylation of the N-terminal cysteine of apolipoprotein, the last step in lipoprotein maturation.</text>
</comment>
<dbReference type="InterPro" id="IPR004563">
    <property type="entry name" value="Apolipo_AcylTrfase"/>
</dbReference>
<evidence type="ECO:0000256" key="3">
    <source>
        <dbReference type="ARBA" id="ARBA00022475"/>
    </source>
</evidence>
<dbReference type="InterPro" id="IPR045378">
    <property type="entry name" value="LNT_N"/>
</dbReference>
<dbReference type="OrthoDB" id="9804277at2"/>
<keyword evidence="12" id="KW-1185">Reference proteome</keyword>
<comment type="similarity">
    <text evidence="2 9">Belongs to the CN hydrolase family. Apolipoprotein N-acyltransferase subfamily.</text>
</comment>
<evidence type="ECO:0000256" key="1">
    <source>
        <dbReference type="ARBA" id="ARBA00004651"/>
    </source>
</evidence>
<dbReference type="PANTHER" id="PTHR38686:SF1">
    <property type="entry name" value="APOLIPOPROTEIN N-ACYLTRANSFERASE"/>
    <property type="match status" value="1"/>
</dbReference>
<dbReference type="EC" id="2.3.1.269" evidence="9"/>
<feature type="transmembrane region" description="Helical" evidence="9">
    <location>
        <begin position="60"/>
        <end position="78"/>
    </location>
</feature>
<evidence type="ECO:0000256" key="6">
    <source>
        <dbReference type="ARBA" id="ARBA00022989"/>
    </source>
</evidence>
<dbReference type="SUPFAM" id="SSF56317">
    <property type="entry name" value="Carbon-nitrogen hydrolase"/>
    <property type="match status" value="1"/>
</dbReference>
<dbReference type="PROSITE" id="PS50263">
    <property type="entry name" value="CN_HYDROLASE"/>
    <property type="match status" value="1"/>
</dbReference>
<feature type="transmembrane region" description="Helical" evidence="9">
    <location>
        <begin position="512"/>
        <end position="531"/>
    </location>
</feature>
<evidence type="ECO:0000256" key="4">
    <source>
        <dbReference type="ARBA" id="ARBA00022679"/>
    </source>
</evidence>
<accession>A0A259TZL3</accession>
<evidence type="ECO:0000256" key="5">
    <source>
        <dbReference type="ARBA" id="ARBA00022692"/>
    </source>
</evidence>
<dbReference type="EMBL" id="MQWB01000001">
    <property type="protein sequence ID" value="OZC03192.1"/>
    <property type="molecule type" value="Genomic_DNA"/>
</dbReference>
<dbReference type="RefSeq" id="WP_094548283.1">
    <property type="nucleotide sequence ID" value="NZ_MQWB01000001.1"/>
</dbReference>
<dbReference type="NCBIfam" id="TIGR00546">
    <property type="entry name" value="lnt"/>
    <property type="match status" value="1"/>
</dbReference>
<dbReference type="Proteomes" id="UP000216446">
    <property type="component" value="Unassembled WGS sequence"/>
</dbReference>
<feature type="transmembrane region" description="Helical" evidence="9">
    <location>
        <begin position="84"/>
        <end position="104"/>
    </location>
</feature>
<keyword evidence="3 9" id="KW-1003">Cell membrane</keyword>
<proteinExistence type="inferred from homology"/>
<comment type="catalytic activity">
    <reaction evidence="9">
        <text>N-terminal S-1,2-diacyl-sn-glyceryl-L-cysteinyl-[lipoprotein] + a glycerophospholipid = N-acyl-S-1,2-diacyl-sn-glyceryl-L-cysteinyl-[lipoprotein] + a 2-acyl-sn-glycero-3-phospholipid + H(+)</text>
        <dbReference type="Rhea" id="RHEA:48228"/>
        <dbReference type="Rhea" id="RHEA-COMP:14681"/>
        <dbReference type="Rhea" id="RHEA-COMP:14684"/>
        <dbReference type="ChEBI" id="CHEBI:15378"/>
        <dbReference type="ChEBI" id="CHEBI:136912"/>
        <dbReference type="ChEBI" id="CHEBI:140656"/>
        <dbReference type="ChEBI" id="CHEBI:140657"/>
        <dbReference type="ChEBI" id="CHEBI:140660"/>
        <dbReference type="EC" id="2.3.1.269"/>
    </reaction>
</comment>
<keyword evidence="5 9" id="KW-0812">Transmembrane</keyword>
<feature type="transmembrane region" description="Helical" evidence="9">
    <location>
        <begin position="192"/>
        <end position="212"/>
    </location>
</feature>
<reference evidence="11 12" key="1">
    <citation type="submission" date="2016-11" db="EMBL/GenBank/DDBJ databases">
        <title>Study of marine rhodopsin-containing bacteria.</title>
        <authorList>
            <person name="Yoshizawa S."/>
            <person name="Kumagai Y."/>
            <person name="Kogure K."/>
        </authorList>
    </citation>
    <scope>NUCLEOTIDE SEQUENCE [LARGE SCALE GENOMIC DNA]</scope>
    <source>
        <strain evidence="11 12">SG-29</strain>
    </source>
</reference>
<dbReference type="AlphaFoldDB" id="A0A259TZL3"/>
<dbReference type="UniPathway" id="UPA00666"/>
<dbReference type="InParanoid" id="A0A259TZL3"/>
<keyword evidence="6 9" id="KW-1133">Transmembrane helix</keyword>
<dbReference type="Gene3D" id="3.60.110.10">
    <property type="entry name" value="Carbon-nitrogen hydrolase"/>
    <property type="match status" value="1"/>
</dbReference>
<dbReference type="GO" id="GO:0042158">
    <property type="term" value="P:lipoprotein biosynthetic process"/>
    <property type="evidence" value="ECO:0007669"/>
    <property type="project" value="UniProtKB-UniRule"/>
</dbReference>
<dbReference type="FunCoup" id="A0A259TZL3">
    <property type="interactions" value="262"/>
</dbReference>
<evidence type="ECO:0000313" key="12">
    <source>
        <dbReference type="Proteomes" id="UP000216446"/>
    </source>
</evidence>
<evidence type="ECO:0000256" key="7">
    <source>
        <dbReference type="ARBA" id="ARBA00023136"/>
    </source>
</evidence>
<evidence type="ECO:0000259" key="10">
    <source>
        <dbReference type="PROSITE" id="PS50263"/>
    </source>
</evidence>
<feature type="domain" description="CN hydrolase" evidence="10">
    <location>
        <begin position="227"/>
        <end position="501"/>
    </location>
</feature>
<evidence type="ECO:0000256" key="9">
    <source>
        <dbReference type="HAMAP-Rule" id="MF_01148"/>
    </source>
</evidence>
<evidence type="ECO:0000256" key="2">
    <source>
        <dbReference type="ARBA" id="ARBA00010065"/>
    </source>
</evidence>
<dbReference type="PANTHER" id="PTHR38686">
    <property type="entry name" value="APOLIPOPROTEIN N-ACYLTRANSFERASE"/>
    <property type="match status" value="1"/>
</dbReference>
<feature type="transmembrane region" description="Helical" evidence="9">
    <location>
        <begin position="116"/>
        <end position="137"/>
    </location>
</feature>
<keyword evidence="11" id="KW-0449">Lipoprotein</keyword>
<gene>
    <name evidence="9" type="primary">lnt</name>
    <name evidence="11" type="ORF">BSZ36_09525</name>
</gene>
<comment type="caution">
    <text evidence="11">The sequence shown here is derived from an EMBL/GenBank/DDBJ whole genome shotgun (WGS) entry which is preliminary data.</text>
</comment>
<keyword evidence="8 9" id="KW-0012">Acyltransferase</keyword>
<dbReference type="HAMAP" id="MF_01148">
    <property type="entry name" value="Lnt"/>
    <property type="match status" value="1"/>
</dbReference>
<organism evidence="11 12">
    <name type="scientific">Rubricoccus marinus</name>
    <dbReference type="NCBI Taxonomy" id="716817"/>
    <lineage>
        <taxon>Bacteria</taxon>
        <taxon>Pseudomonadati</taxon>
        <taxon>Rhodothermota</taxon>
        <taxon>Rhodothermia</taxon>
        <taxon>Rhodothermales</taxon>
        <taxon>Rubricoccaceae</taxon>
        <taxon>Rubricoccus</taxon>
    </lineage>
</organism>
<evidence type="ECO:0000313" key="11">
    <source>
        <dbReference type="EMBL" id="OZC03192.1"/>
    </source>
</evidence>
<dbReference type="GO" id="GO:0016410">
    <property type="term" value="F:N-acyltransferase activity"/>
    <property type="evidence" value="ECO:0007669"/>
    <property type="project" value="UniProtKB-UniRule"/>
</dbReference>
<protein>
    <recommendedName>
        <fullName evidence="9">Apolipoprotein N-acyltransferase</fullName>
        <shortName evidence="9">ALP N-acyltransferase</shortName>
        <ecNumber evidence="9">2.3.1.269</ecNumber>
    </recommendedName>
</protein>
<dbReference type="Pfam" id="PF20154">
    <property type="entry name" value="LNT_N"/>
    <property type="match status" value="1"/>
</dbReference>
<name>A0A259TZL3_9BACT</name>
<sequence length="553" mass="59761">MGSRHRPRPFGSLGWSLAGGLALSLSFPPVGFYPLAWVALVPLLSRWVGRKASLALAREIYAVFLVASAATGFWALHLPNELQSALAGLGLLLVPLPITAAFWGAAWVRERFGLKLGLTALLVDVLAAEFLTLHLPFGTPWSVLGHTQALALPFIQAVEIGGVLMLSAWVLALNIAAFMAIEASRAPAPRRWADRGVAVAAFSAIVVVAALYSTVRTAGDDVPPGHIRIGIVQPDIAADRWEDPQDEKRVLHLARVSDALLADWATEETAASRSNFAATPRPDLLIWPRNSLPVYGDVERERELYQRLSTWSTRRRTPLLTGARTAINDEGRTDKAAQFFPLPMSRSQQSALLFVPSQDGATRYDQSRRIPILEAVPSAIARSVGDAVPAFKLGSRRTLLPAGRTHLAASLGYESVFGDHTRRFVDDGANLLVAMSPATGGLAGRRQHLAFLRLRALETGRAIVVAAPSGGSALVLPDGRATHLVSTNVPEGTRVEAPIYSGKTLYVMYGDWLGQLALLIGIIGHATFAYINRVRPKKAPRSRSMARMRRVPG</sequence>
<feature type="transmembrane region" description="Helical" evidence="9">
    <location>
        <begin position="157"/>
        <end position="180"/>
    </location>
</feature>
<evidence type="ECO:0000256" key="8">
    <source>
        <dbReference type="ARBA" id="ARBA00023315"/>
    </source>
</evidence>
<comment type="pathway">
    <text evidence="9">Protein modification; lipoprotein biosynthesis (N-acyl transfer).</text>
</comment>
<dbReference type="GO" id="GO:0005886">
    <property type="term" value="C:plasma membrane"/>
    <property type="evidence" value="ECO:0007669"/>
    <property type="project" value="UniProtKB-SubCell"/>
</dbReference>
<dbReference type="InterPro" id="IPR003010">
    <property type="entry name" value="C-N_Hydrolase"/>
</dbReference>
<comment type="subcellular location">
    <subcellularLocation>
        <location evidence="1 9">Cell membrane</location>
        <topology evidence="1 9">Multi-pass membrane protein</topology>
    </subcellularLocation>
</comment>
<dbReference type="InterPro" id="IPR036526">
    <property type="entry name" value="C-N_Hydrolase_sf"/>
</dbReference>
<keyword evidence="4 9" id="KW-0808">Transferase</keyword>
<keyword evidence="7 9" id="KW-0472">Membrane</keyword>